<sequence length="73" mass="8520">MATTLLNILCHGYKVCILNPLQTSSFRRNNIRKTKTDKLGTFLIAKTLMANLTRFVTKRDIDILHLRNLGWFR</sequence>
<dbReference type="Pfam" id="PF01548">
    <property type="entry name" value="DEDD_Tnp_IS110"/>
    <property type="match status" value="1"/>
</dbReference>
<reference evidence="3" key="1">
    <citation type="submission" date="2016-10" db="EMBL/GenBank/DDBJ databases">
        <authorList>
            <person name="Varghese N."/>
            <person name="Submissions S."/>
        </authorList>
    </citation>
    <scope>NUCLEOTIDE SEQUENCE [LARGE SCALE GENOMIC DNA]</scope>
    <source>
        <strain evidence="3">DSM 11005</strain>
    </source>
</reference>
<proteinExistence type="predicted"/>
<dbReference type="InterPro" id="IPR002525">
    <property type="entry name" value="Transp_IS110-like_N"/>
</dbReference>
<evidence type="ECO:0000259" key="1">
    <source>
        <dbReference type="Pfam" id="PF01548"/>
    </source>
</evidence>
<dbReference type="RefSeq" id="WP_093728892.1">
    <property type="nucleotide sequence ID" value="NZ_FMYW01000001.1"/>
</dbReference>
<evidence type="ECO:0000313" key="3">
    <source>
        <dbReference type="Proteomes" id="UP000198943"/>
    </source>
</evidence>
<gene>
    <name evidence="2" type="ORF">SAMN04487864_101102</name>
</gene>
<dbReference type="Proteomes" id="UP000198943">
    <property type="component" value="Unassembled WGS sequence"/>
</dbReference>
<dbReference type="GO" id="GO:0006313">
    <property type="term" value="P:DNA transposition"/>
    <property type="evidence" value="ECO:0007669"/>
    <property type="project" value="InterPro"/>
</dbReference>
<organism evidence="2 3">
    <name type="scientific">Succiniclasticum ruminis</name>
    <dbReference type="NCBI Taxonomy" id="40841"/>
    <lineage>
        <taxon>Bacteria</taxon>
        <taxon>Bacillati</taxon>
        <taxon>Bacillota</taxon>
        <taxon>Negativicutes</taxon>
        <taxon>Acidaminococcales</taxon>
        <taxon>Acidaminococcaceae</taxon>
        <taxon>Succiniclasticum</taxon>
    </lineage>
</organism>
<name>A0A1G6HN11_9FIRM</name>
<keyword evidence="3" id="KW-1185">Reference proteome</keyword>
<dbReference type="OrthoDB" id="9811278at2"/>
<dbReference type="GO" id="GO:0004803">
    <property type="term" value="F:transposase activity"/>
    <property type="evidence" value="ECO:0007669"/>
    <property type="project" value="InterPro"/>
</dbReference>
<accession>A0A1G6HN11</accession>
<protein>
    <submittedName>
        <fullName evidence="2">Transposase</fullName>
    </submittedName>
</protein>
<dbReference type="AlphaFoldDB" id="A0A1G6HN11"/>
<dbReference type="GO" id="GO:0003677">
    <property type="term" value="F:DNA binding"/>
    <property type="evidence" value="ECO:0007669"/>
    <property type="project" value="InterPro"/>
</dbReference>
<dbReference type="EMBL" id="FMYW01000001">
    <property type="protein sequence ID" value="SDB95533.1"/>
    <property type="molecule type" value="Genomic_DNA"/>
</dbReference>
<evidence type="ECO:0000313" key="2">
    <source>
        <dbReference type="EMBL" id="SDB95533.1"/>
    </source>
</evidence>
<feature type="domain" description="Transposase IS110-like N-terminal" evidence="1">
    <location>
        <begin position="11"/>
        <end position="70"/>
    </location>
</feature>